<keyword evidence="11 15" id="KW-1133">Transmembrane helix</keyword>
<dbReference type="InterPro" id="IPR007078">
    <property type="entry name" value="Haem_export_protD_CcmD"/>
</dbReference>
<accession>A0A1M5K9F6</accession>
<dbReference type="PROSITE" id="PS00194">
    <property type="entry name" value="THIOREDOXIN_1"/>
    <property type="match status" value="1"/>
</dbReference>
<feature type="transmembrane region" description="Helical" evidence="15">
    <location>
        <begin position="75"/>
        <end position="95"/>
    </location>
</feature>
<evidence type="ECO:0000256" key="5">
    <source>
        <dbReference type="ARBA" id="ARBA00016461"/>
    </source>
</evidence>
<dbReference type="GO" id="GO:0017004">
    <property type="term" value="P:cytochrome complex assembly"/>
    <property type="evidence" value="ECO:0007669"/>
    <property type="project" value="UniProtKB-KW"/>
</dbReference>
<dbReference type="CDD" id="cd03010">
    <property type="entry name" value="TlpA_like_DsbE"/>
    <property type="match status" value="1"/>
</dbReference>
<evidence type="ECO:0000259" key="16">
    <source>
        <dbReference type="PROSITE" id="PS51352"/>
    </source>
</evidence>
<dbReference type="OrthoDB" id="9799347at2"/>
<dbReference type="GO" id="GO:0015886">
    <property type="term" value="P:heme transport"/>
    <property type="evidence" value="ECO:0007669"/>
    <property type="project" value="InterPro"/>
</dbReference>
<protein>
    <recommendedName>
        <fullName evidence="5">Heme exporter protein D</fullName>
    </recommendedName>
</protein>
<feature type="domain" description="Thioredoxin" evidence="16">
    <location>
        <begin position="106"/>
        <end position="250"/>
    </location>
</feature>
<comment type="similarity">
    <text evidence="4">Belongs to the CcmD/CycX/HelD family.</text>
</comment>
<dbReference type="NCBIfam" id="TIGR00385">
    <property type="entry name" value="dsbE"/>
    <property type="match status" value="1"/>
</dbReference>
<comment type="subcellular location">
    <subcellularLocation>
        <location evidence="2">Cell inner membrane</location>
        <topology evidence="2">Single-pass membrane protein</topology>
    </subcellularLocation>
</comment>
<evidence type="ECO:0000256" key="10">
    <source>
        <dbReference type="ARBA" id="ARBA00022748"/>
    </source>
</evidence>
<dbReference type="SUPFAM" id="SSF52833">
    <property type="entry name" value="Thioredoxin-like"/>
    <property type="match status" value="1"/>
</dbReference>
<reference evidence="17 18" key="1">
    <citation type="submission" date="2016-11" db="EMBL/GenBank/DDBJ databases">
        <authorList>
            <person name="Jaros S."/>
            <person name="Januszkiewicz K."/>
            <person name="Wedrychowicz H."/>
        </authorList>
    </citation>
    <scope>NUCLEOTIDE SEQUENCE [LARGE SCALE GENOMIC DNA]</scope>
    <source>
        <strain evidence="17 18">GAS138</strain>
    </source>
</reference>
<dbReference type="Proteomes" id="UP000189796">
    <property type="component" value="Chromosome I"/>
</dbReference>
<keyword evidence="6" id="KW-0813">Transport</keyword>
<evidence type="ECO:0000256" key="12">
    <source>
        <dbReference type="ARBA" id="ARBA00023136"/>
    </source>
</evidence>
<keyword evidence="14" id="KW-0676">Redox-active center</keyword>
<dbReference type="EMBL" id="LT670817">
    <property type="protein sequence ID" value="SHG48803.1"/>
    <property type="molecule type" value="Genomic_DNA"/>
</dbReference>
<keyword evidence="8" id="KW-0997">Cell inner membrane</keyword>
<dbReference type="PANTHER" id="PTHR42852">
    <property type="entry name" value="THIOL:DISULFIDE INTERCHANGE PROTEIN DSBE"/>
    <property type="match status" value="1"/>
</dbReference>
<evidence type="ECO:0000256" key="14">
    <source>
        <dbReference type="ARBA" id="ARBA00023284"/>
    </source>
</evidence>
<dbReference type="InterPro" id="IPR013740">
    <property type="entry name" value="Redoxin"/>
</dbReference>
<dbReference type="InterPro" id="IPR017937">
    <property type="entry name" value="Thioredoxin_CS"/>
</dbReference>
<dbReference type="InterPro" id="IPR050553">
    <property type="entry name" value="Thioredoxin_ResA/DsbE_sf"/>
</dbReference>
<evidence type="ECO:0000256" key="9">
    <source>
        <dbReference type="ARBA" id="ARBA00022692"/>
    </source>
</evidence>
<keyword evidence="9 15" id="KW-0812">Transmembrane</keyword>
<proteinExistence type="inferred from homology"/>
<dbReference type="GO" id="GO:0030288">
    <property type="term" value="C:outer membrane-bounded periplasmic space"/>
    <property type="evidence" value="ECO:0007669"/>
    <property type="project" value="InterPro"/>
</dbReference>
<dbReference type="NCBIfam" id="TIGR03141">
    <property type="entry name" value="cytochro_ccmD"/>
    <property type="match status" value="1"/>
</dbReference>
<keyword evidence="13" id="KW-1015">Disulfide bond</keyword>
<evidence type="ECO:0000256" key="15">
    <source>
        <dbReference type="SAM" id="Phobius"/>
    </source>
</evidence>
<dbReference type="PROSITE" id="PS51352">
    <property type="entry name" value="THIOREDOXIN_2"/>
    <property type="match status" value="1"/>
</dbReference>
<comment type="similarity">
    <text evidence="3">Belongs to the thioredoxin family. DsbE subfamily.</text>
</comment>
<dbReference type="Pfam" id="PF08534">
    <property type="entry name" value="Redoxin"/>
    <property type="match status" value="1"/>
</dbReference>
<sequence>MSLGPYASFIVTSYLAAALVVAVLTAWIAIDYLNQKRRLRELEDSGVVRRSGRSATEPQMTGQVTSEASQQRRSWLTVLPVIVFLALAALFWLRLGDGDPSRIPSALIGHPAPQTSLPPLQGLLSNGAQVPGLDPAKFDGKVSIVNVWASWCVPCHDEAPLLTELAKDNRLQLIGINYKDAPDNARRFLSRYGNPFASVGVDGNGRAAIEWGVYGVPETFIVGRNGEITYKLVGPITPDNIDSALMAEIDKAVNAASISRKLWSAD</sequence>
<gene>
    <name evidence="17" type="ORF">SAMN05443248_1714</name>
</gene>
<evidence type="ECO:0000256" key="4">
    <source>
        <dbReference type="ARBA" id="ARBA00008741"/>
    </source>
</evidence>
<evidence type="ECO:0000256" key="6">
    <source>
        <dbReference type="ARBA" id="ARBA00022448"/>
    </source>
</evidence>
<evidence type="ECO:0000256" key="1">
    <source>
        <dbReference type="ARBA" id="ARBA00002442"/>
    </source>
</evidence>
<evidence type="ECO:0000256" key="3">
    <source>
        <dbReference type="ARBA" id="ARBA00007758"/>
    </source>
</evidence>
<evidence type="ECO:0000256" key="2">
    <source>
        <dbReference type="ARBA" id="ARBA00004377"/>
    </source>
</evidence>
<keyword evidence="12 15" id="KW-0472">Membrane</keyword>
<evidence type="ECO:0000256" key="13">
    <source>
        <dbReference type="ARBA" id="ARBA00023157"/>
    </source>
</evidence>
<evidence type="ECO:0000256" key="8">
    <source>
        <dbReference type="ARBA" id="ARBA00022519"/>
    </source>
</evidence>
<dbReference type="InterPro" id="IPR004799">
    <property type="entry name" value="Periplasmic_diS_OxRdtase_DsbE"/>
</dbReference>
<dbReference type="GO" id="GO:0005886">
    <property type="term" value="C:plasma membrane"/>
    <property type="evidence" value="ECO:0007669"/>
    <property type="project" value="UniProtKB-SubCell"/>
</dbReference>
<evidence type="ECO:0000313" key="18">
    <source>
        <dbReference type="Proteomes" id="UP000189796"/>
    </source>
</evidence>
<keyword evidence="7" id="KW-1003">Cell membrane</keyword>
<keyword evidence="10" id="KW-0201">Cytochrome c-type biogenesis</keyword>
<evidence type="ECO:0000313" key="17">
    <source>
        <dbReference type="EMBL" id="SHG48803.1"/>
    </source>
</evidence>
<evidence type="ECO:0000256" key="7">
    <source>
        <dbReference type="ARBA" id="ARBA00022475"/>
    </source>
</evidence>
<dbReference type="Pfam" id="PF04995">
    <property type="entry name" value="CcmD"/>
    <property type="match status" value="1"/>
</dbReference>
<name>A0A1M5K9F6_9BRAD</name>
<dbReference type="PANTHER" id="PTHR42852:SF6">
    <property type="entry name" value="THIOL:DISULFIDE INTERCHANGE PROTEIN DSBE"/>
    <property type="match status" value="1"/>
</dbReference>
<organism evidence="17 18">
    <name type="scientific">Bradyrhizobium erythrophlei</name>
    <dbReference type="NCBI Taxonomy" id="1437360"/>
    <lineage>
        <taxon>Bacteria</taxon>
        <taxon>Pseudomonadati</taxon>
        <taxon>Pseudomonadota</taxon>
        <taxon>Alphaproteobacteria</taxon>
        <taxon>Hyphomicrobiales</taxon>
        <taxon>Nitrobacteraceae</taxon>
        <taxon>Bradyrhizobium</taxon>
    </lineage>
</organism>
<dbReference type="InterPro" id="IPR013766">
    <property type="entry name" value="Thioredoxin_domain"/>
</dbReference>
<comment type="function">
    <text evidence="1">Required for the export of heme to the periplasm for the biogenesis of c-type cytochromes.</text>
</comment>
<dbReference type="Gene3D" id="3.40.30.10">
    <property type="entry name" value="Glutaredoxin"/>
    <property type="match status" value="1"/>
</dbReference>
<evidence type="ECO:0000256" key="11">
    <source>
        <dbReference type="ARBA" id="ARBA00022989"/>
    </source>
</evidence>
<feature type="transmembrane region" description="Helical" evidence="15">
    <location>
        <begin position="6"/>
        <end position="30"/>
    </location>
</feature>
<dbReference type="GO" id="GO:0015036">
    <property type="term" value="F:disulfide oxidoreductase activity"/>
    <property type="evidence" value="ECO:0007669"/>
    <property type="project" value="InterPro"/>
</dbReference>
<dbReference type="AlphaFoldDB" id="A0A1M5K9F6"/>
<dbReference type="InterPro" id="IPR036249">
    <property type="entry name" value="Thioredoxin-like_sf"/>
</dbReference>